<dbReference type="Gene3D" id="6.10.140.2220">
    <property type="match status" value="1"/>
</dbReference>
<feature type="compositionally biased region" description="Basic and acidic residues" evidence="6">
    <location>
        <begin position="286"/>
        <end position="298"/>
    </location>
</feature>
<evidence type="ECO:0000259" key="7">
    <source>
        <dbReference type="PROSITE" id="PS50089"/>
    </source>
</evidence>
<dbReference type="InterPro" id="IPR011990">
    <property type="entry name" value="TPR-like_helical_dom_sf"/>
</dbReference>
<dbReference type="SUPFAM" id="SSF144232">
    <property type="entry name" value="HIT/MYND zinc finger-like"/>
    <property type="match status" value="1"/>
</dbReference>
<keyword evidence="3" id="KW-0862">Zinc</keyword>
<dbReference type="SUPFAM" id="SSF57850">
    <property type="entry name" value="RING/U-box"/>
    <property type="match status" value="1"/>
</dbReference>
<evidence type="ECO:0000256" key="4">
    <source>
        <dbReference type="ARBA" id="ARBA00038101"/>
    </source>
</evidence>
<protein>
    <submittedName>
        <fullName evidence="9">Sel1-like repeat family protein</fullName>
    </submittedName>
</protein>
<evidence type="ECO:0000256" key="6">
    <source>
        <dbReference type="SAM" id="MobiDB-lite"/>
    </source>
</evidence>
<evidence type="ECO:0000313" key="10">
    <source>
        <dbReference type="Proteomes" id="UP001224775"/>
    </source>
</evidence>
<name>A0AAD8Y2X0_9STRA</name>
<dbReference type="GO" id="GO:0008270">
    <property type="term" value="F:zinc ion binding"/>
    <property type="evidence" value="ECO:0007669"/>
    <property type="project" value="UniProtKB-KW"/>
</dbReference>
<dbReference type="SMART" id="SM00671">
    <property type="entry name" value="SEL1"/>
    <property type="match status" value="2"/>
</dbReference>
<comment type="caution">
    <text evidence="9">The sequence shown here is derived from an EMBL/GenBank/DDBJ whole genome shotgun (WGS) entry which is preliminary data.</text>
</comment>
<accession>A0AAD8Y2X0</accession>
<keyword evidence="2 5" id="KW-0863">Zinc-finger</keyword>
<organism evidence="9 10">
    <name type="scientific">Skeletonema marinoi</name>
    <dbReference type="NCBI Taxonomy" id="267567"/>
    <lineage>
        <taxon>Eukaryota</taxon>
        <taxon>Sar</taxon>
        <taxon>Stramenopiles</taxon>
        <taxon>Ochrophyta</taxon>
        <taxon>Bacillariophyta</taxon>
        <taxon>Coscinodiscophyceae</taxon>
        <taxon>Thalassiosirophycidae</taxon>
        <taxon>Thalassiosirales</taxon>
        <taxon>Skeletonemataceae</taxon>
        <taxon>Skeletonema</taxon>
        <taxon>Skeletonema marinoi-dohrnii complex</taxon>
    </lineage>
</organism>
<dbReference type="InterPro" id="IPR050767">
    <property type="entry name" value="Sel1_AlgK"/>
</dbReference>
<proteinExistence type="inferred from homology"/>
<dbReference type="Gene3D" id="1.25.40.10">
    <property type="entry name" value="Tetratricopeptide repeat domain"/>
    <property type="match status" value="1"/>
</dbReference>
<comment type="similarity">
    <text evidence="4">Belongs to the sel-1 family.</text>
</comment>
<dbReference type="AlphaFoldDB" id="A0AAD8Y2X0"/>
<dbReference type="InterPro" id="IPR001841">
    <property type="entry name" value="Znf_RING"/>
</dbReference>
<dbReference type="EMBL" id="JATAAI010000020">
    <property type="protein sequence ID" value="KAK1738654.1"/>
    <property type="molecule type" value="Genomic_DNA"/>
</dbReference>
<dbReference type="PANTHER" id="PTHR11102:SF160">
    <property type="entry name" value="ERAD-ASSOCIATED E3 UBIQUITIN-PROTEIN LIGASE COMPONENT HRD3"/>
    <property type="match status" value="1"/>
</dbReference>
<evidence type="ECO:0000256" key="2">
    <source>
        <dbReference type="ARBA" id="ARBA00022771"/>
    </source>
</evidence>
<evidence type="ECO:0000256" key="1">
    <source>
        <dbReference type="ARBA" id="ARBA00022723"/>
    </source>
</evidence>
<dbReference type="InterPro" id="IPR002893">
    <property type="entry name" value="Znf_MYND"/>
</dbReference>
<sequence length="298" mass="33102">MSAVDDEADMCCAACGIKQLDNIKLKNCTACHLVKYCSVECQKNHRKQHKKECKKRMAELRDELLFKQPESSHFGDCPICFVPLSIDINKSALSSCCGVFICDGCSYANQMKDARSKRDPVCPFCRQPYASSNAEAERNAMKLFKAGNLTAIRQKGCEAKIVHNYGRAMELLTKAANMGDAVAHCELANMYGFGGGVEKDTKKAVYHWEEAAIRGNPEARFNLGVNAARNSKFDRAVKHWIIAASQGYDLALEKLTEWYHMGTVRKEDLTSALRAHQAAIDSTKSPQREEAATADRSC</sequence>
<feature type="domain" description="MYND-type" evidence="8">
    <location>
        <begin position="12"/>
        <end position="53"/>
    </location>
</feature>
<dbReference type="PROSITE" id="PS50865">
    <property type="entry name" value="ZF_MYND_2"/>
    <property type="match status" value="1"/>
</dbReference>
<reference evidence="9" key="1">
    <citation type="submission" date="2023-06" db="EMBL/GenBank/DDBJ databases">
        <title>Survivors Of The Sea: Transcriptome response of Skeletonema marinoi to long-term dormancy.</title>
        <authorList>
            <person name="Pinder M.I.M."/>
            <person name="Kourtchenko O."/>
            <person name="Robertson E.K."/>
            <person name="Larsson T."/>
            <person name="Maumus F."/>
            <person name="Osuna-Cruz C.M."/>
            <person name="Vancaester E."/>
            <person name="Stenow R."/>
            <person name="Vandepoele K."/>
            <person name="Ploug H."/>
            <person name="Bruchert V."/>
            <person name="Godhe A."/>
            <person name="Topel M."/>
        </authorList>
    </citation>
    <scope>NUCLEOTIDE SEQUENCE</scope>
    <source>
        <strain evidence="9">R05AC</strain>
    </source>
</reference>
<dbReference type="PANTHER" id="PTHR11102">
    <property type="entry name" value="SEL-1-LIKE PROTEIN"/>
    <property type="match status" value="1"/>
</dbReference>
<dbReference type="Pfam" id="PF08238">
    <property type="entry name" value="Sel1"/>
    <property type="match status" value="3"/>
</dbReference>
<evidence type="ECO:0000256" key="3">
    <source>
        <dbReference type="ARBA" id="ARBA00022833"/>
    </source>
</evidence>
<dbReference type="InterPro" id="IPR006597">
    <property type="entry name" value="Sel1-like"/>
</dbReference>
<evidence type="ECO:0000256" key="5">
    <source>
        <dbReference type="PROSITE-ProRule" id="PRU00134"/>
    </source>
</evidence>
<dbReference type="Proteomes" id="UP001224775">
    <property type="component" value="Unassembled WGS sequence"/>
</dbReference>
<keyword evidence="10" id="KW-1185">Reference proteome</keyword>
<gene>
    <name evidence="9" type="ORF">QTG54_010684</name>
</gene>
<dbReference type="PROSITE" id="PS50089">
    <property type="entry name" value="ZF_RING_2"/>
    <property type="match status" value="1"/>
</dbReference>
<evidence type="ECO:0000313" key="9">
    <source>
        <dbReference type="EMBL" id="KAK1738654.1"/>
    </source>
</evidence>
<feature type="domain" description="RING-type" evidence="7">
    <location>
        <begin position="77"/>
        <end position="126"/>
    </location>
</feature>
<dbReference type="SUPFAM" id="SSF81901">
    <property type="entry name" value="HCP-like"/>
    <property type="match status" value="1"/>
</dbReference>
<feature type="region of interest" description="Disordered" evidence="6">
    <location>
        <begin position="278"/>
        <end position="298"/>
    </location>
</feature>
<dbReference type="Pfam" id="PF01753">
    <property type="entry name" value="zf-MYND"/>
    <property type="match status" value="1"/>
</dbReference>
<keyword evidence="1" id="KW-0479">Metal-binding</keyword>
<evidence type="ECO:0000259" key="8">
    <source>
        <dbReference type="PROSITE" id="PS50865"/>
    </source>
</evidence>